<sequence>MRTYSRFFAVGGLALFEVSTGFVVLLQQWRGAAGEVQVGFAAEPSMTMPARIWRFVSFGFGHFAGTASYFWQILSFMISATAQVLWRRGEDPGYFKCCGFVVKIPAGRDNTFMYAILLNALDVEMTLVLFVMYILTEIACVCEDGESALARDAGRQRAELLRMFFHSVEGNLDVRFWSAVKAQELLQEQSKAAIRKLLTKAEQARLQQAEDDEDFVPEEAAVQADIRANVEVVHENRKEVVVAESRSRAVDKSKPVATDKEEIQRLSKENEGLKQRAAAAEALQKRSQETLARQKDAMKF</sequence>
<feature type="transmembrane region" description="Helical" evidence="2">
    <location>
        <begin position="7"/>
        <end position="26"/>
    </location>
</feature>
<comment type="caution">
    <text evidence="3">The sequence shown here is derived from an EMBL/GenBank/DDBJ whole genome shotgun (WGS) entry which is preliminary data.</text>
</comment>
<feature type="compositionally biased region" description="Basic and acidic residues" evidence="1">
    <location>
        <begin position="248"/>
        <end position="274"/>
    </location>
</feature>
<keyword evidence="2" id="KW-1133">Transmembrane helix</keyword>
<name>A0A1Q9C3S8_SYMMI</name>
<keyword evidence="2" id="KW-0472">Membrane</keyword>
<proteinExistence type="predicted"/>
<dbReference type="AlphaFoldDB" id="A0A1Q9C3S8"/>
<protein>
    <submittedName>
        <fullName evidence="3">Uncharacterized protein</fullName>
    </submittedName>
</protein>
<evidence type="ECO:0000313" key="4">
    <source>
        <dbReference type="Proteomes" id="UP000186817"/>
    </source>
</evidence>
<keyword evidence="2" id="KW-0812">Transmembrane</keyword>
<feature type="compositionally biased region" description="Basic and acidic residues" evidence="1">
    <location>
        <begin position="283"/>
        <end position="300"/>
    </location>
</feature>
<accession>A0A1Q9C3S8</accession>
<evidence type="ECO:0000313" key="3">
    <source>
        <dbReference type="EMBL" id="OLP77572.1"/>
    </source>
</evidence>
<feature type="transmembrane region" description="Helical" evidence="2">
    <location>
        <begin position="112"/>
        <end position="135"/>
    </location>
</feature>
<dbReference type="EMBL" id="LSRX01001742">
    <property type="protein sequence ID" value="OLP77572.1"/>
    <property type="molecule type" value="Genomic_DNA"/>
</dbReference>
<evidence type="ECO:0000256" key="2">
    <source>
        <dbReference type="SAM" id="Phobius"/>
    </source>
</evidence>
<organism evidence="3 4">
    <name type="scientific">Symbiodinium microadriaticum</name>
    <name type="common">Dinoflagellate</name>
    <name type="synonym">Zooxanthella microadriatica</name>
    <dbReference type="NCBI Taxonomy" id="2951"/>
    <lineage>
        <taxon>Eukaryota</taxon>
        <taxon>Sar</taxon>
        <taxon>Alveolata</taxon>
        <taxon>Dinophyceae</taxon>
        <taxon>Suessiales</taxon>
        <taxon>Symbiodiniaceae</taxon>
        <taxon>Symbiodinium</taxon>
    </lineage>
</organism>
<keyword evidence="4" id="KW-1185">Reference proteome</keyword>
<feature type="region of interest" description="Disordered" evidence="1">
    <location>
        <begin position="248"/>
        <end position="300"/>
    </location>
</feature>
<evidence type="ECO:0000256" key="1">
    <source>
        <dbReference type="SAM" id="MobiDB-lite"/>
    </source>
</evidence>
<gene>
    <name evidence="3" type="ORF">AK812_SmicGene42354</name>
</gene>
<reference evidence="3 4" key="1">
    <citation type="submission" date="2016-02" db="EMBL/GenBank/DDBJ databases">
        <title>Genome analysis of coral dinoflagellate symbionts highlights evolutionary adaptations to a symbiotic lifestyle.</title>
        <authorList>
            <person name="Aranda M."/>
            <person name="Li Y."/>
            <person name="Liew Y.J."/>
            <person name="Baumgarten S."/>
            <person name="Simakov O."/>
            <person name="Wilson M."/>
            <person name="Piel J."/>
            <person name="Ashoor H."/>
            <person name="Bougouffa S."/>
            <person name="Bajic V.B."/>
            <person name="Ryu T."/>
            <person name="Ravasi T."/>
            <person name="Bayer T."/>
            <person name="Micklem G."/>
            <person name="Kim H."/>
            <person name="Bhak J."/>
            <person name="Lajeunesse T.C."/>
            <person name="Voolstra C.R."/>
        </authorList>
    </citation>
    <scope>NUCLEOTIDE SEQUENCE [LARGE SCALE GENOMIC DNA]</scope>
    <source>
        <strain evidence="3 4">CCMP2467</strain>
    </source>
</reference>
<dbReference type="Proteomes" id="UP000186817">
    <property type="component" value="Unassembled WGS sequence"/>
</dbReference>